<reference evidence="2 3" key="1">
    <citation type="journal article" date="2018" name="New Phytol.">
        <title>Comparative genomics and transcriptomics depict ericoid mycorrhizal fungi as versatile saprotrophs and plant mutualists.</title>
        <authorList>
            <person name="Martino E."/>
            <person name="Morin E."/>
            <person name="Grelet G.A."/>
            <person name="Kuo A."/>
            <person name="Kohler A."/>
            <person name="Daghino S."/>
            <person name="Barry K.W."/>
            <person name="Cichocki N."/>
            <person name="Clum A."/>
            <person name="Dockter R.B."/>
            <person name="Hainaut M."/>
            <person name="Kuo R.C."/>
            <person name="LaButti K."/>
            <person name="Lindahl B.D."/>
            <person name="Lindquist E.A."/>
            <person name="Lipzen A."/>
            <person name="Khouja H.R."/>
            <person name="Magnuson J."/>
            <person name="Murat C."/>
            <person name="Ohm R.A."/>
            <person name="Singer S.W."/>
            <person name="Spatafora J.W."/>
            <person name="Wang M."/>
            <person name="Veneault-Fourrey C."/>
            <person name="Henrissat B."/>
            <person name="Grigoriev I.V."/>
            <person name="Martin F.M."/>
            <person name="Perotto S."/>
        </authorList>
    </citation>
    <scope>NUCLEOTIDE SEQUENCE [LARGE SCALE GENOMIC DNA]</scope>
    <source>
        <strain evidence="2 3">ATCC 22711</strain>
    </source>
</reference>
<evidence type="ECO:0000313" key="2">
    <source>
        <dbReference type="EMBL" id="PSS12356.1"/>
    </source>
</evidence>
<feature type="domain" description="DUF7730" evidence="1">
    <location>
        <begin position="4"/>
        <end position="109"/>
    </location>
</feature>
<dbReference type="PANTHER" id="PTHR38790:SF4">
    <property type="entry name" value="2EXR DOMAIN-CONTAINING PROTEIN"/>
    <property type="match status" value="1"/>
</dbReference>
<dbReference type="Pfam" id="PF24864">
    <property type="entry name" value="DUF7730"/>
    <property type="match status" value="1"/>
</dbReference>
<dbReference type="OrthoDB" id="5272396at2759"/>
<proteinExistence type="predicted"/>
<dbReference type="Proteomes" id="UP000241818">
    <property type="component" value="Unassembled WGS sequence"/>
</dbReference>
<evidence type="ECO:0000259" key="1">
    <source>
        <dbReference type="Pfam" id="PF24864"/>
    </source>
</evidence>
<name>A0A2T3AUL7_AMORE</name>
<dbReference type="AlphaFoldDB" id="A0A2T3AUL7"/>
<gene>
    <name evidence="2" type="ORF">M430DRAFT_36509</name>
</gene>
<dbReference type="RefSeq" id="XP_024718354.1">
    <property type="nucleotide sequence ID" value="XM_024866941.1"/>
</dbReference>
<keyword evidence="3" id="KW-1185">Reference proteome</keyword>
<accession>A0A2T3AUL7</accession>
<dbReference type="PANTHER" id="PTHR38790">
    <property type="entry name" value="2EXR DOMAIN-CONTAINING PROTEIN-RELATED"/>
    <property type="match status" value="1"/>
</dbReference>
<sequence>MATLLDLPRELRDHIWSYCLVSPTRCIEPISRSVAFYSQFPRSASPSGPQFYLAIKDPETHDSCLLTGTRPEFISLSLPRTCRTIYLETTELFWKSNTFFFPSAVDLLHSFRDMGRIPSRCITSLSISICTIEGNAVEVIEKALRRLVQSAPRSSLERLDLVLSRKSLEAIARARLSMLGGRGSVRSRNALRYGEFLFALEETSRANAFKRRLILHNDATIPIEAVCMDARDTIQELHQKWRGQVYWGGNLILDEMQTIGLLESDEATGDGNA</sequence>
<protein>
    <recommendedName>
        <fullName evidence="1">DUF7730 domain-containing protein</fullName>
    </recommendedName>
</protein>
<dbReference type="InterPro" id="IPR056632">
    <property type="entry name" value="DUF7730"/>
</dbReference>
<dbReference type="InParanoid" id="A0A2T3AUL7"/>
<dbReference type="GeneID" id="36575022"/>
<evidence type="ECO:0000313" key="3">
    <source>
        <dbReference type="Proteomes" id="UP000241818"/>
    </source>
</evidence>
<organism evidence="2 3">
    <name type="scientific">Amorphotheca resinae ATCC 22711</name>
    <dbReference type="NCBI Taxonomy" id="857342"/>
    <lineage>
        <taxon>Eukaryota</taxon>
        <taxon>Fungi</taxon>
        <taxon>Dikarya</taxon>
        <taxon>Ascomycota</taxon>
        <taxon>Pezizomycotina</taxon>
        <taxon>Leotiomycetes</taxon>
        <taxon>Helotiales</taxon>
        <taxon>Amorphothecaceae</taxon>
        <taxon>Amorphotheca</taxon>
    </lineage>
</organism>
<dbReference type="EMBL" id="KZ679015">
    <property type="protein sequence ID" value="PSS12356.1"/>
    <property type="molecule type" value="Genomic_DNA"/>
</dbReference>